<dbReference type="InterPro" id="IPR037110">
    <property type="entry name" value="Betagal_dom2_sf"/>
</dbReference>
<dbReference type="PROSITE" id="PS51318">
    <property type="entry name" value="TAT"/>
    <property type="match status" value="1"/>
</dbReference>
<evidence type="ECO:0000256" key="1">
    <source>
        <dbReference type="ARBA" id="ARBA00001412"/>
    </source>
</evidence>
<dbReference type="SUPFAM" id="SSF51011">
    <property type="entry name" value="Glycosyl hydrolase domain"/>
    <property type="match status" value="1"/>
</dbReference>
<dbReference type="SUPFAM" id="SSF51445">
    <property type="entry name" value="(Trans)glycosidases"/>
    <property type="match status" value="1"/>
</dbReference>
<keyword evidence="7" id="KW-0326">Glycosidase</keyword>
<dbReference type="EMBL" id="JACMHY010000002">
    <property type="protein sequence ID" value="MBC2864603.1"/>
    <property type="molecule type" value="Genomic_DNA"/>
</dbReference>
<dbReference type="InterPro" id="IPR031330">
    <property type="entry name" value="Gly_Hdrlase_35_cat"/>
</dbReference>
<feature type="chain" id="PRO_5031481621" description="beta-galactosidase" evidence="9">
    <location>
        <begin position="30"/>
        <end position="998"/>
    </location>
</feature>
<keyword evidence="4 9" id="KW-0732">Signal</keyword>
<dbReference type="PRINTS" id="PR00742">
    <property type="entry name" value="GLHYDRLASE35"/>
</dbReference>
<evidence type="ECO:0000256" key="4">
    <source>
        <dbReference type="ARBA" id="ARBA00022729"/>
    </source>
</evidence>
<dbReference type="PANTHER" id="PTHR23421">
    <property type="entry name" value="BETA-GALACTOSIDASE RELATED"/>
    <property type="match status" value="1"/>
</dbReference>
<evidence type="ECO:0000256" key="9">
    <source>
        <dbReference type="SAM" id="SignalP"/>
    </source>
</evidence>
<dbReference type="Gene3D" id="2.60.120.260">
    <property type="entry name" value="Galactose-binding domain-like"/>
    <property type="match status" value="2"/>
</dbReference>
<keyword evidence="5" id="KW-0378">Hydrolase</keyword>
<evidence type="ECO:0000256" key="6">
    <source>
        <dbReference type="ARBA" id="ARBA00023180"/>
    </source>
</evidence>
<dbReference type="InterPro" id="IPR018954">
    <property type="entry name" value="Betagal_dom2"/>
</dbReference>
<dbReference type="Gene3D" id="2.102.20.10">
    <property type="entry name" value="Beta-galactosidase, domain 2"/>
    <property type="match status" value="1"/>
</dbReference>
<comment type="similarity">
    <text evidence="2 8">Belongs to the glycosyl hydrolase 35 family.</text>
</comment>
<keyword evidence="6" id="KW-0325">Glycoprotein</keyword>
<evidence type="ECO:0000313" key="11">
    <source>
        <dbReference type="EMBL" id="MBC2864603.1"/>
    </source>
</evidence>
<dbReference type="Proteomes" id="UP000517694">
    <property type="component" value="Unassembled WGS sequence"/>
</dbReference>
<protein>
    <recommendedName>
        <fullName evidence="3">beta-galactosidase</fullName>
        <ecNumber evidence="3">3.2.1.23</ecNumber>
    </recommendedName>
</protein>
<evidence type="ECO:0000259" key="10">
    <source>
        <dbReference type="SMART" id="SM01029"/>
    </source>
</evidence>
<keyword evidence="12" id="KW-1185">Reference proteome</keyword>
<dbReference type="Gene3D" id="3.20.20.80">
    <property type="entry name" value="Glycosidases"/>
    <property type="match status" value="1"/>
</dbReference>
<reference evidence="11 12" key="1">
    <citation type="submission" date="2020-08" db="EMBL/GenBank/DDBJ databases">
        <title>Whole-Genome Sequence of French Clinical Streptomyces mexicanus Strain Q0842.</title>
        <authorList>
            <person name="Boxberger M."/>
            <person name="La Scola B."/>
        </authorList>
    </citation>
    <scope>NUCLEOTIDE SEQUENCE [LARGE SCALE GENOMIC DNA]</scope>
    <source>
        <strain evidence="11 12">Marseille-Q0842</strain>
    </source>
</reference>
<sequence>MELSRRAFTALTGAAALTAALPATAYAQAAPGHGLAHADGVRADGAAAARRTVAFDRYSLLVDGRRVPLWSGEVHPFRLPSPSLWRDVLQKMRASGYNAVSVYASWAYHSPAPGRYDFTGVRDLGRFLDLAAEAGLYVIARPGPYINAETDGGGFPGWLAVTSGRARTSDPEYLKYADEWLTAVDAVIEPRLYTKGGGTVVLYQLENEYASYVTSATGRDYMAHLYAKVRADGIDVPLFHNDKGRNGYWVPGSFSTGEESGRYLYAFDGYPSASGNPPDWGYFGPGGAKGGSTASPDTPGFLAEFAGGWFDCWGGAVFGGKGYAGSRAERDAAYERRFYLTNLANGIKIHNVYMTFGGTSWGWQPAPVVYTSYDYGAALDEARNLTAKIPPMKQIGSMLASFPDLARLDRAEDTAASSADVRVYHLADPERGSHLYFLRNDTSRDATCTLPVTTVAGPLTVPAAGGGLKVAAKDMKVLATNLSLGRRALLYSTAQPMWRATGPERDLAVLTGRPGDPVEIVLKSRLRPTVTTTGGSAQAVHDAAAGTLRINAVLDGLTRLRIEGGDQDVPLLLLLADDTATATLWPRTTGDGALLVSGPALVRDARVDGAAVHLTGDTTAPSELEVWSPERIRTVLWNGRRVPVTATASGGLAARSRLAGPRALSLPDLTDWRYAPENPEAQPGFDDTDWRVCDLTTTHSTTKVPAGQPAVLFADDYGFHYGDVWYRATVTDASSAQTLALTYQAGTLGLLMAWWDGRPLGTHRLPVPTKDQATWSTWSDTAAFTVPADLRGAGPHTVAVLVRRMAHEEDGGANDAFKSARGLTAATLDGAPLTWRIQGATAADPVRGPLNTGGLYGERHGWHLPGYPARTWAPVPLPHTDTRQGVAWYRTEFPLSVDRGTDASLGLTFTDEASRPYRVQIFLNGWNLGQYVNDVGPQHTFVLPNGILDTRGTNTLALAVLSDGTAPAGPPRPALTVLGLAAGGVPVEKVASPAYRRG</sequence>
<dbReference type="InterPro" id="IPR017853">
    <property type="entry name" value="GH"/>
</dbReference>
<dbReference type="InterPro" id="IPR036833">
    <property type="entry name" value="BetaGal_dom3_sf"/>
</dbReference>
<dbReference type="SUPFAM" id="SSF49785">
    <property type="entry name" value="Galactose-binding domain-like"/>
    <property type="match status" value="2"/>
</dbReference>
<dbReference type="RefSeq" id="WP_185946909.1">
    <property type="nucleotide sequence ID" value="NZ_JACMHY010000002.1"/>
</dbReference>
<dbReference type="InterPro" id="IPR025300">
    <property type="entry name" value="BetaGal_jelly_roll_dom"/>
</dbReference>
<dbReference type="InterPro" id="IPR008979">
    <property type="entry name" value="Galactose-bd-like_sf"/>
</dbReference>
<dbReference type="Pfam" id="PF13363">
    <property type="entry name" value="BetaGal_dom3"/>
    <property type="match status" value="1"/>
</dbReference>
<dbReference type="InterPro" id="IPR001944">
    <property type="entry name" value="Glycoside_Hdrlase_35"/>
</dbReference>
<gene>
    <name evidence="11" type="ORF">H1R13_06235</name>
</gene>
<comment type="caution">
    <text evidence="11">The sequence shown here is derived from an EMBL/GenBank/DDBJ whole genome shotgun (WGS) entry which is preliminary data.</text>
</comment>
<evidence type="ECO:0000256" key="2">
    <source>
        <dbReference type="ARBA" id="ARBA00009809"/>
    </source>
</evidence>
<evidence type="ECO:0000256" key="7">
    <source>
        <dbReference type="ARBA" id="ARBA00023295"/>
    </source>
</evidence>
<evidence type="ECO:0000256" key="3">
    <source>
        <dbReference type="ARBA" id="ARBA00012756"/>
    </source>
</evidence>
<dbReference type="Pfam" id="PF10435">
    <property type="entry name" value="BetaGal_dom2"/>
    <property type="match status" value="1"/>
</dbReference>
<evidence type="ECO:0000256" key="5">
    <source>
        <dbReference type="ARBA" id="ARBA00022801"/>
    </source>
</evidence>
<dbReference type="AlphaFoldDB" id="A0A7X1HZ75"/>
<feature type="signal peptide" evidence="9">
    <location>
        <begin position="1"/>
        <end position="29"/>
    </location>
</feature>
<evidence type="ECO:0000256" key="8">
    <source>
        <dbReference type="RuleBase" id="RU003679"/>
    </source>
</evidence>
<dbReference type="Gene3D" id="2.60.390.10">
    <property type="entry name" value="Beta-galactosidase, domain 3"/>
    <property type="match status" value="1"/>
</dbReference>
<accession>A0A7X1HZ75</accession>
<dbReference type="GO" id="GO:0005975">
    <property type="term" value="P:carbohydrate metabolic process"/>
    <property type="evidence" value="ECO:0007669"/>
    <property type="project" value="InterPro"/>
</dbReference>
<dbReference type="GO" id="GO:0004565">
    <property type="term" value="F:beta-galactosidase activity"/>
    <property type="evidence" value="ECO:0007669"/>
    <property type="project" value="UniProtKB-EC"/>
</dbReference>
<dbReference type="Pfam" id="PF13364">
    <property type="entry name" value="BetaGal_ABD2"/>
    <property type="match status" value="2"/>
</dbReference>
<dbReference type="InterPro" id="IPR006311">
    <property type="entry name" value="TAT_signal"/>
</dbReference>
<organism evidence="11 12">
    <name type="scientific">Streptomyces mexicanus</name>
    <dbReference type="NCBI Taxonomy" id="178566"/>
    <lineage>
        <taxon>Bacteria</taxon>
        <taxon>Bacillati</taxon>
        <taxon>Actinomycetota</taxon>
        <taxon>Actinomycetes</taxon>
        <taxon>Kitasatosporales</taxon>
        <taxon>Streptomycetaceae</taxon>
        <taxon>Streptomyces</taxon>
    </lineage>
</organism>
<evidence type="ECO:0000313" key="12">
    <source>
        <dbReference type="Proteomes" id="UP000517694"/>
    </source>
</evidence>
<dbReference type="SUPFAM" id="SSF117100">
    <property type="entry name" value="Beta-galactosidase LacA, domain 3"/>
    <property type="match status" value="1"/>
</dbReference>
<comment type="catalytic activity">
    <reaction evidence="1">
        <text>Hydrolysis of terminal non-reducing beta-D-galactose residues in beta-D-galactosides.</text>
        <dbReference type="EC" id="3.2.1.23"/>
    </reaction>
</comment>
<proteinExistence type="inferred from homology"/>
<dbReference type="SMART" id="SM01029">
    <property type="entry name" value="BetaGal_dom2"/>
    <property type="match status" value="1"/>
</dbReference>
<name>A0A7X1HZ75_9ACTN</name>
<dbReference type="Pfam" id="PF01301">
    <property type="entry name" value="Glyco_hydro_35"/>
    <property type="match status" value="1"/>
</dbReference>
<dbReference type="EC" id="3.2.1.23" evidence="3"/>
<dbReference type="InterPro" id="IPR025972">
    <property type="entry name" value="BetaGal_dom3"/>
</dbReference>
<feature type="domain" description="Beta-galactosidase" evidence="10">
    <location>
        <begin position="402"/>
        <end position="584"/>
    </location>
</feature>